<feature type="transmembrane region" description="Helical" evidence="1">
    <location>
        <begin position="33"/>
        <end position="52"/>
    </location>
</feature>
<evidence type="ECO:0000313" key="2">
    <source>
        <dbReference type="EMBL" id="AOZ73013.1"/>
    </source>
</evidence>
<sequence>MNKNRFWVWAASIISVALLIAITGLAFAGQLILAIRILAAASILAGLSRVLWRGDDAWFAAKQWWIDALFFLLVGIGLLLLSPYALVAVGS</sequence>
<name>A0A1D9MLG3_9ACTO</name>
<dbReference type="Proteomes" id="UP000176288">
    <property type="component" value="Chromosome"/>
</dbReference>
<keyword evidence="1" id="KW-0472">Membrane</keyword>
<protein>
    <recommendedName>
        <fullName evidence="4">DUF3017 domain-containing protein</fullName>
    </recommendedName>
</protein>
<feature type="transmembrane region" description="Helical" evidence="1">
    <location>
        <begin position="64"/>
        <end position="86"/>
    </location>
</feature>
<accession>A0A1D9MLG3</accession>
<dbReference type="KEGG" id="avu:BK816_06685"/>
<dbReference type="RefSeq" id="WP_071164477.1">
    <property type="nucleotide sequence ID" value="NZ_CP017812.1"/>
</dbReference>
<dbReference type="STRING" id="1912795.BK816_06685"/>
<organism evidence="2 3">
    <name type="scientific">Boudabousia tangfeifanii</name>
    <dbReference type="NCBI Taxonomy" id="1912795"/>
    <lineage>
        <taxon>Bacteria</taxon>
        <taxon>Bacillati</taxon>
        <taxon>Actinomycetota</taxon>
        <taxon>Actinomycetes</taxon>
        <taxon>Actinomycetales</taxon>
        <taxon>Actinomycetaceae</taxon>
        <taxon>Boudabousia</taxon>
    </lineage>
</organism>
<keyword evidence="1" id="KW-0812">Transmembrane</keyword>
<proteinExistence type="predicted"/>
<evidence type="ECO:0008006" key="4">
    <source>
        <dbReference type="Google" id="ProtNLM"/>
    </source>
</evidence>
<keyword evidence="1" id="KW-1133">Transmembrane helix</keyword>
<gene>
    <name evidence="2" type="ORF">BK816_06685</name>
</gene>
<evidence type="ECO:0000256" key="1">
    <source>
        <dbReference type="SAM" id="Phobius"/>
    </source>
</evidence>
<feature type="transmembrane region" description="Helical" evidence="1">
    <location>
        <begin position="7"/>
        <end position="27"/>
    </location>
</feature>
<dbReference type="AlphaFoldDB" id="A0A1D9MLG3"/>
<reference evidence="2 3" key="1">
    <citation type="submission" date="2016-10" db="EMBL/GenBank/DDBJ databases">
        <title>Actinomyces aegypiusis sp. nov., isolated from the Aegypius monachus in Qinghai Tibet Plateau China.</title>
        <authorList>
            <person name="Wang Y."/>
        </authorList>
    </citation>
    <scope>NUCLEOTIDE SEQUENCE [LARGE SCALE GENOMIC DNA]</scope>
    <source>
        <strain evidence="2 3">VUL4_3</strain>
    </source>
</reference>
<keyword evidence="3" id="KW-1185">Reference proteome</keyword>
<dbReference type="EMBL" id="CP017812">
    <property type="protein sequence ID" value="AOZ73013.1"/>
    <property type="molecule type" value="Genomic_DNA"/>
</dbReference>
<evidence type="ECO:0000313" key="3">
    <source>
        <dbReference type="Proteomes" id="UP000176288"/>
    </source>
</evidence>